<sequence>MAVEVRTTRDRGIVKPLRRTAMVMAAASFRSTSVQLTPY</sequence>
<dbReference type="AlphaFoldDB" id="U1Q4C0"/>
<evidence type="ECO:0000313" key="2">
    <source>
        <dbReference type="Proteomes" id="UP000016536"/>
    </source>
</evidence>
<keyword evidence="2" id="KW-1185">Reference proteome</keyword>
<accession>U1Q4C0</accession>
<reference evidence="1 2" key="1">
    <citation type="submission" date="2013-08" db="EMBL/GenBank/DDBJ databases">
        <authorList>
            <person name="Weinstock G."/>
            <person name="Sodergren E."/>
            <person name="Wylie T."/>
            <person name="Fulton L."/>
            <person name="Fulton R."/>
            <person name="Fronick C."/>
            <person name="O'Laughlin M."/>
            <person name="Godfrey J."/>
            <person name="Miner T."/>
            <person name="Herter B."/>
            <person name="Appelbaum E."/>
            <person name="Cordes M."/>
            <person name="Lek S."/>
            <person name="Wollam A."/>
            <person name="Pepin K.H."/>
            <person name="Palsikar V.B."/>
            <person name="Mitreva M."/>
            <person name="Wilson R.K."/>
        </authorList>
    </citation>
    <scope>NUCLEOTIDE SEQUENCE [LARGE SCALE GENOMIC DNA]</scope>
    <source>
        <strain evidence="1 2">F0542</strain>
    </source>
</reference>
<evidence type="ECO:0000313" key="1">
    <source>
        <dbReference type="EMBL" id="ERH22775.1"/>
    </source>
</evidence>
<protein>
    <submittedName>
        <fullName evidence="1">Uncharacterized protein</fullName>
    </submittedName>
</protein>
<organism evidence="1 2">
    <name type="scientific">Actinomyces johnsonii F0542</name>
    <dbReference type="NCBI Taxonomy" id="1321818"/>
    <lineage>
        <taxon>Bacteria</taxon>
        <taxon>Bacillati</taxon>
        <taxon>Actinomycetota</taxon>
        <taxon>Actinomycetes</taxon>
        <taxon>Actinomycetales</taxon>
        <taxon>Actinomycetaceae</taxon>
        <taxon>Actinomyces</taxon>
    </lineage>
</organism>
<dbReference type="Proteomes" id="UP000016536">
    <property type="component" value="Unassembled WGS sequence"/>
</dbReference>
<name>U1Q4C0_9ACTO</name>
<dbReference type="EMBL" id="AWSE01000137">
    <property type="protein sequence ID" value="ERH22775.1"/>
    <property type="molecule type" value="Genomic_DNA"/>
</dbReference>
<comment type="caution">
    <text evidence="1">The sequence shown here is derived from an EMBL/GenBank/DDBJ whole genome shotgun (WGS) entry which is preliminary data.</text>
</comment>
<proteinExistence type="predicted"/>
<gene>
    <name evidence="1" type="ORF">HMPREF1979_02228</name>
</gene>
<dbReference type="HOGENOM" id="CLU_3303431_0_0_11"/>